<evidence type="ECO:0000256" key="3">
    <source>
        <dbReference type="ARBA" id="ARBA00022692"/>
    </source>
</evidence>
<dbReference type="SUPFAM" id="SSF81321">
    <property type="entry name" value="Family A G protein-coupled receptor-like"/>
    <property type="match status" value="2"/>
</dbReference>
<dbReference type="PROSITE" id="PS50262">
    <property type="entry name" value="G_PROTEIN_RECEP_F1_2"/>
    <property type="match status" value="2"/>
</dbReference>
<proteinExistence type="predicted"/>
<keyword evidence="2" id="KW-1003">Cell membrane</keyword>
<keyword evidence="3 6" id="KW-0812">Transmembrane</keyword>
<feature type="domain" description="G-protein coupled receptors family 1 profile" evidence="7">
    <location>
        <begin position="333"/>
        <end position="563"/>
    </location>
</feature>
<dbReference type="AlphaFoldDB" id="A0A3M6UHX6"/>
<feature type="transmembrane region" description="Helical" evidence="6">
    <location>
        <begin position="456"/>
        <end position="478"/>
    </location>
</feature>
<comment type="subcellular location">
    <subcellularLocation>
        <location evidence="1">Cell membrane</location>
        <topology evidence="1">Multi-pass membrane protein</topology>
    </subcellularLocation>
</comment>
<feature type="transmembrane region" description="Helical" evidence="6">
    <location>
        <begin position="353"/>
        <end position="376"/>
    </location>
</feature>
<evidence type="ECO:0000256" key="6">
    <source>
        <dbReference type="SAM" id="Phobius"/>
    </source>
</evidence>
<evidence type="ECO:0000256" key="1">
    <source>
        <dbReference type="ARBA" id="ARBA00004651"/>
    </source>
</evidence>
<evidence type="ECO:0000259" key="7">
    <source>
        <dbReference type="PROSITE" id="PS50262"/>
    </source>
</evidence>
<organism evidence="8 9">
    <name type="scientific">Pocillopora damicornis</name>
    <name type="common">Cauliflower coral</name>
    <name type="synonym">Millepora damicornis</name>
    <dbReference type="NCBI Taxonomy" id="46731"/>
    <lineage>
        <taxon>Eukaryota</taxon>
        <taxon>Metazoa</taxon>
        <taxon>Cnidaria</taxon>
        <taxon>Anthozoa</taxon>
        <taxon>Hexacorallia</taxon>
        <taxon>Scleractinia</taxon>
        <taxon>Astrocoeniina</taxon>
        <taxon>Pocilloporidae</taxon>
        <taxon>Pocillopora</taxon>
    </lineage>
</organism>
<feature type="transmembrane region" description="Helical" evidence="6">
    <location>
        <begin position="12"/>
        <end position="38"/>
    </location>
</feature>
<reference evidence="8 9" key="1">
    <citation type="journal article" date="2018" name="Sci. Rep.">
        <title>Comparative analysis of the Pocillopora damicornis genome highlights role of immune system in coral evolution.</title>
        <authorList>
            <person name="Cunning R."/>
            <person name="Bay R.A."/>
            <person name="Gillette P."/>
            <person name="Baker A.C."/>
            <person name="Traylor-Knowles N."/>
        </authorList>
    </citation>
    <scope>NUCLEOTIDE SEQUENCE [LARGE SCALE GENOMIC DNA]</scope>
    <source>
        <strain evidence="8">RSMAS</strain>
        <tissue evidence="8">Whole animal</tissue>
    </source>
</reference>
<evidence type="ECO:0000256" key="5">
    <source>
        <dbReference type="ARBA" id="ARBA00023136"/>
    </source>
</evidence>
<feature type="transmembrane region" description="Helical" evidence="6">
    <location>
        <begin position="132"/>
        <end position="152"/>
    </location>
</feature>
<dbReference type="GO" id="GO:0005886">
    <property type="term" value="C:plasma membrane"/>
    <property type="evidence" value="ECO:0007669"/>
    <property type="project" value="UniProtKB-SubCell"/>
</dbReference>
<feature type="transmembrane region" description="Helical" evidence="6">
    <location>
        <begin position="215"/>
        <end position="240"/>
    </location>
</feature>
<evidence type="ECO:0000313" key="8">
    <source>
        <dbReference type="EMBL" id="RMX53134.1"/>
    </source>
</evidence>
<accession>A0A3M6UHX6</accession>
<dbReference type="PRINTS" id="PR00237">
    <property type="entry name" value="GPCRRHODOPSN"/>
</dbReference>
<dbReference type="EMBL" id="RCHS01001510">
    <property type="protein sequence ID" value="RMX53134.1"/>
    <property type="molecule type" value="Genomic_DNA"/>
</dbReference>
<protein>
    <recommendedName>
        <fullName evidence="7">G-protein coupled receptors family 1 profile domain-containing protein</fullName>
    </recommendedName>
</protein>
<dbReference type="Pfam" id="PF00001">
    <property type="entry name" value="7tm_1"/>
    <property type="match status" value="3"/>
</dbReference>
<feature type="transmembrane region" description="Helical" evidence="6">
    <location>
        <begin position="90"/>
        <end position="111"/>
    </location>
</feature>
<feature type="transmembrane region" description="Helical" evidence="6">
    <location>
        <begin position="50"/>
        <end position="70"/>
    </location>
</feature>
<dbReference type="Gene3D" id="1.20.1070.10">
    <property type="entry name" value="Rhodopsin 7-helix transmembrane proteins"/>
    <property type="match status" value="2"/>
</dbReference>
<dbReference type="GO" id="GO:0004930">
    <property type="term" value="F:G protein-coupled receptor activity"/>
    <property type="evidence" value="ECO:0007669"/>
    <property type="project" value="InterPro"/>
</dbReference>
<feature type="transmembrane region" description="Helical" evidence="6">
    <location>
        <begin position="513"/>
        <end position="535"/>
    </location>
</feature>
<dbReference type="InterPro" id="IPR017452">
    <property type="entry name" value="GPCR_Rhodpsn_7TM"/>
</dbReference>
<feature type="domain" description="G-protein coupled receptors family 1 profile" evidence="7">
    <location>
        <begin position="30"/>
        <end position="265"/>
    </location>
</feature>
<dbReference type="InterPro" id="IPR000276">
    <property type="entry name" value="GPCR_Rhodpsn"/>
</dbReference>
<feature type="transmembrane region" description="Helical" evidence="6">
    <location>
        <begin position="429"/>
        <end position="450"/>
    </location>
</feature>
<name>A0A3M6UHX6_POCDA</name>
<feature type="transmembrane region" description="Helical" evidence="6">
    <location>
        <begin position="158"/>
        <end position="180"/>
    </location>
</feature>
<evidence type="ECO:0000256" key="4">
    <source>
        <dbReference type="ARBA" id="ARBA00022989"/>
    </source>
</evidence>
<dbReference type="PANTHER" id="PTHR22750">
    <property type="entry name" value="G-PROTEIN COUPLED RECEPTOR"/>
    <property type="match status" value="1"/>
</dbReference>
<keyword evidence="9" id="KW-1185">Reference proteome</keyword>
<dbReference type="OrthoDB" id="5958759at2759"/>
<feature type="transmembrane region" description="Helical" evidence="6">
    <location>
        <begin position="547"/>
        <end position="564"/>
    </location>
</feature>
<feature type="transmembrane region" description="Helical" evidence="6">
    <location>
        <begin position="314"/>
        <end position="341"/>
    </location>
</feature>
<keyword evidence="5 6" id="KW-0472">Membrane</keyword>
<sequence>MASTANFSWEAGHIIIIIINSISVPFTVLLNVLVIKAVKTRPRLQTNSNILLACLAVTDALTGLFGQSLYILWRLFELFNLKSSETVEGFHIDVMSVLLIVSCLHLILVTFERLIAIKFAMQYSNVITHNNIKIAVTVCWLAAIAIAILRTVKLRVVFISMLVLVIFSCIVFVAFTYMILYHETRRHQRKIKAQQLPQEEVERFTKENKALKTTVLVVGAVIICLLPLSFCSIGSISGILNNCPISRRSRQTCVMLNSLVNPIIYCCRQREMRTFVFGIRTQLVHPASEISNFSWQGNASKMTSSANVDVPLELSFIITNIINIITCPFTVLLNVLVIHAVKTRLRLPTNSNIFLACLAVIDVLTGVLSQPSIIQLLGLSSSKTVENVHLNVMVILMTASCLHLMLVTSERLIAIKFTMQYSNVITENMFKIAVLVVGITALTIGILRMIKLDQSLHPLASLIAISFIVFVAFAYVILYHETLRYQRKIRAQQLPKEEVEKIFKENKALKTTVLVADAILVCLLPVGFCIFLIFAGHKDKCRSWKPWRHAFATINSLVNPLIYCSRQREMRKFIFRKRKQVVAL</sequence>
<evidence type="ECO:0000313" key="9">
    <source>
        <dbReference type="Proteomes" id="UP000275408"/>
    </source>
</evidence>
<evidence type="ECO:0000256" key="2">
    <source>
        <dbReference type="ARBA" id="ARBA00022475"/>
    </source>
</evidence>
<keyword evidence="4 6" id="KW-1133">Transmembrane helix</keyword>
<dbReference type="Proteomes" id="UP000275408">
    <property type="component" value="Unassembled WGS sequence"/>
</dbReference>
<feature type="transmembrane region" description="Helical" evidence="6">
    <location>
        <begin position="388"/>
        <end position="408"/>
    </location>
</feature>
<comment type="caution">
    <text evidence="8">The sequence shown here is derived from an EMBL/GenBank/DDBJ whole genome shotgun (WGS) entry which is preliminary data.</text>
</comment>
<gene>
    <name evidence="8" type="ORF">pdam_00021674</name>
</gene>
<dbReference type="CDD" id="cd00637">
    <property type="entry name" value="7tm_classA_rhodopsin-like"/>
    <property type="match status" value="2"/>
</dbReference>